<dbReference type="Proteomes" id="UP001500957">
    <property type="component" value="Unassembled WGS sequence"/>
</dbReference>
<proteinExistence type="inferred from homology"/>
<comment type="caution">
    <text evidence="8">The sequence shown here is derived from an EMBL/GenBank/DDBJ whole genome shotgun (WGS) entry which is preliminary data.</text>
</comment>
<dbReference type="CDD" id="cd06261">
    <property type="entry name" value="TM_PBP2"/>
    <property type="match status" value="1"/>
</dbReference>
<accession>A0ABN1H9B5</accession>
<sequence>MNWAWENRSYIGDLIGEHAILAFVPLLIGLVLALPLGVLVAYSRRSRFPILALCTFLQAIPALTFFIVFPSLLDTKLNDRINVVVGLSLLVLGLLTRAVAEAVVAVPAHVRLAADSMGMSGFARTTKVELPVALPAIVAALRTAAVLCVTLATAAAILGVRGLGTLFIEGYDTGFETEVLVGIALVGLIAFGADVALVRAARFLAPWSKLVTIR</sequence>
<dbReference type="SUPFAM" id="SSF161098">
    <property type="entry name" value="MetI-like"/>
    <property type="match status" value="1"/>
</dbReference>
<feature type="transmembrane region" description="Helical" evidence="6">
    <location>
        <begin position="81"/>
        <end position="110"/>
    </location>
</feature>
<feature type="transmembrane region" description="Helical" evidence="6">
    <location>
        <begin position="48"/>
        <end position="69"/>
    </location>
</feature>
<dbReference type="PROSITE" id="PS50928">
    <property type="entry name" value="ABC_TM1"/>
    <property type="match status" value="1"/>
</dbReference>
<dbReference type="InterPro" id="IPR051204">
    <property type="entry name" value="ABC_transp_perm/SBD"/>
</dbReference>
<dbReference type="PANTHER" id="PTHR30177:SF4">
    <property type="entry name" value="OSMOPROTECTANT IMPORT PERMEASE PROTEIN OSMW"/>
    <property type="match status" value="1"/>
</dbReference>
<keyword evidence="4 6" id="KW-1133">Transmembrane helix</keyword>
<keyword evidence="3 6" id="KW-0812">Transmembrane</keyword>
<feature type="transmembrane region" description="Helical" evidence="6">
    <location>
        <begin position="130"/>
        <end position="159"/>
    </location>
</feature>
<dbReference type="Pfam" id="PF00528">
    <property type="entry name" value="BPD_transp_1"/>
    <property type="match status" value="1"/>
</dbReference>
<evidence type="ECO:0000256" key="2">
    <source>
        <dbReference type="ARBA" id="ARBA00022448"/>
    </source>
</evidence>
<evidence type="ECO:0000313" key="9">
    <source>
        <dbReference type="Proteomes" id="UP001500957"/>
    </source>
</evidence>
<dbReference type="RefSeq" id="WP_344608592.1">
    <property type="nucleotide sequence ID" value="NZ_BAAAHE010000045.1"/>
</dbReference>
<feature type="transmembrane region" description="Helical" evidence="6">
    <location>
        <begin position="179"/>
        <end position="200"/>
    </location>
</feature>
<evidence type="ECO:0000256" key="1">
    <source>
        <dbReference type="ARBA" id="ARBA00004141"/>
    </source>
</evidence>
<dbReference type="Gene3D" id="1.10.3720.10">
    <property type="entry name" value="MetI-like"/>
    <property type="match status" value="1"/>
</dbReference>
<evidence type="ECO:0000259" key="7">
    <source>
        <dbReference type="PROSITE" id="PS50928"/>
    </source>
</evidence>
<dbReference type="InterPro" id="IPR000515">
    <property type="entry name" value="MetI-like"/>
</dbReference>
<gene>
    <name evidence="8" type="ORF">GCM10009547_42670</name>
</gene>
<comment type="similarity">
    <text evidence="6">Belongs to the binding-protein-dependent transport system permease family.</text>
</comment>
<protein>
    <submittedName>
        <fullName evidence="8">ABC transporter permease</fullName>
    </submittedName>
</protein>
<evidence type="ECO:0000256" key="5">
    <source>
        <dbReference type="ARBA" id="ARBA00023136"/>
    </source>
</evidence>
<organism evidence="8 9">
    <name type="scientific">Sporichthya brevicatena</name>
    <dbReference type="NCBI Taxonomy" id="171442"/>
    <lineage>
        <taxon>Bacteria</taxon>
        <taxon>Bacillati</taxon>
        <taxon>Actinomycetota</taxon>
        <taxon>Actinomycetes</taxon>
        <taxon>Sporichthyales</taxon>
        <taxon>Sporichthyaceae</taxon>
        <taxon>Sporichthya</taxon>
    </lineage>
</organism>
<evidence type="ECO:0000256" key="6">
    <source>
        <dbReference type="RuleBase" id="RU363032"/>
    </source>
</evidence>
<evidence type="ECO:0000313" key="8">
    <source>
        <dbReference type="EMBL" id="GAA0634105.1"/>
    </source>
</evidence>
<keyword evidence="9" id="KW-1185">Reference proteome</keyword>
<keyword evidence="5 6" id="KW-0472">Membrane</keyword>
<name>A0ABN1H9B5_9ACTN</name>
<comment type="subcellular location">
    <subcellularLocation>
        <location evidence="6">Cell membrane</location>
        <topology evidence="6">Multi-pass membrane protein</topology>
    </subcellularLocation>
    <subcellularLocation>
        <location evidence="1">Membrane</location>
        <topology evidence="1">Multi-pass membrane protein</topology>
    </subcellularLocation>
</comment>
<evidence type="ECO:0000256" key="4">
    <source>
        <dbReference type="ARBA" id="ARBA00022989"/>
    </source>
</evidence>
<dbReference type="PANTHER" id="PTHR30177">
    <property type="entry name" value="GLYCINE BETAINE/L-PROLINE TRANSPORT SYSTEM PERMEASE PROTEIN PROW"/>
    <property type="match status" value="1"/>
</dbReference>
<dbReference type="InterPro" id="IPR035906">
    <property type="entry name" value="MetI-like_sf"/>
</dbReference>
<keyword evidence="2 6" id="KW-0813">Transport</keyword>
<dbReference type="EMBL" id="BAAAHE010000045">
    <property type="protein sequence ID" value="GAA0634105.1"/>
    <property type="molecule type" value="Genomic_DNA"/>
</dbReference>
<reference evidence="9" key="1">
    <citation type="journal article" date="2019" name="Int. J. Syst. Evol. Microbiol.">
        <title>The Global Catalogue of Microorganisms (GCM) 10K type strain sequencing project: providing services to taxonomists for standard genome sequencing and annotation.</title>
        <authorList>
            <consortium name="The Broad Institute Genomics Platform"/>
            <consortium name="The Broad Institute Genome Sequencing Center for Infectious Disease"/>
            <person name="Wu L."/>
            <person name="Ma J."/>
        </authorList>
    </citation>
    <scope>NUCLEOTIDE SEQUENCE [LARGE SCALE GENOMIC DNA]</scope>
    <source>
        <strain evidence="9">JCM 10671</strain>
    </source>
</reference>
<feature type="transmembrane region" description="Helical" evidence="6">
    <location>
        <begin position="20"/>
        <end position="41"/>
    </location>
</feature>
<feature type="domain" description="ABC transmembrane type-1" evidence="7">
    <location>
        <begin position="15"/>
        <end position="198"/>
    </location>
</feature>
<evidence type="ECO:0000256" key="3">
    <source>
        <dbReference type="ARBA" id="ARBA00022692"/>
    </source>
</evidence>